<evidence type="ECO:0000313" key="1">
    <source>
        <dbReference type="EMBL" id="MPN48101.1"/>
    </source>
</evidence>
<dbReference type="EMBL" id="VSSQ01110104">
    <property type="protein sequence ID" value="MPN48101.1"/>
    <property type="molecule type" value="Genomic_DNA"/>
</dbReference>
<dbReference type="AlphaFoldDB" id="A0A645I9T6"/>
<gene>
    <name evidence="1" type="ORF">SDC9_195705</name>
</gene>
<protein>
    <submittedName>
        <fullName evidence="1">Uncharacterized protein</fullName>
    </submittedName>
</protein>
<reference evidence="1" key="1">
    <citation type="submission" date="2019-08" db="EMBL/GenBank/DDBJ databases">
        <authorList>
            <person name="Kucharzyk K."/>
            <person name="Murdoch R.W."/>
            <person name="Higgins S."/>
            <person name="Loffler F."/>
        </authorList>
    </citation>
    <scope>NUCLEOTIDE SEQUENCE</scope>
</reference>
<accession>A0A645I9T6</accession>
<comment type="caution">
    <text evidence="1">The sequence shown here is derived from an EMBL/GenBank/DDBJ whole genome shotgun (WGS) entry which is preliminary data.</text>
</comment>
<organism evidence="1">
    <name type="scientific">bioreactor metagenome</name>
    <dbReference type="NCBI Taxonomy" id="1076179"/>
    <lineage>
        <taxon>unclassified sequences</taxon>
        <taxon>metagenomes</taxon>
        <taxon>ecological metagenomes</taxon>
    </lineage>
</organism>
<proteinExistence type="predicted"/>
<sequence>MRLRRLGGACFFIIGQSGSTHRDVKRSRLTGELVYLCQNGLPNLLEGEIALLRDTGDIVEFRLAAGDAVALGAFDAYGAIDCVDGDHGRS</sequence>
<name>A0A645I9T6_9ZZZZ</name>